<feature type="chain" id="PRO_5046932188" evidence="1">
    <location>
        <begin position="19"/>
        <end position="376"/>
    </location>
</feature>
<dbReference type="EMBL" id="JAPFFF010000030">
    <property type="protein sequence ID" value="KAK8845678.1"/>
    <property type="molecule type" value="Genomic_DNA"/>
</dbReference>
<gene>
    <name evidence="2" type="ORF">M9Y10_020596</name>
</gene>
<reference evidence="2 3" key="1">
    <citation type="submission" date="2024-04" db="EMBL/GenBank/DDBJ databases">
        <title>Tritrichomonas musculus Genome.</title>
        <authorList>
            <person name="Alves-Ferreira E."/>
            <person name="Grigg M."/>
            <person name="Lorenzi H."/>
            <person name="Galac M."/>
        </authorList>
    </citation>
    <scope>NUCLEOTIDE SEQUENCE [LARGE SCALE GENOMIC DNA]</scope>
    <source>
        <strain evidence="2 3">EAF2021</strain>
    </source>
</reference>
<keyword evidence="1" id="KW-0732">Signal</keyword>
<sequence length="376" mass="44136">MEFLLIFVFLYHFHFISSDSYLLDFLFSIYTVNHKTSTGLVAASNHPHFLGYDAYKYSICQVKRKTYSTSHDLCIVPIFGSGKLFNFNLNLFSVRKSGCAATIILLNDNSSILTQESRQLISLFDIKVIKGICRDEKLLRHFDFFRDKFLYYVLRYFQMQMDDNPKIIYNRVFFYDGFDVYFEKDPFRYFSDADTVYFFQEAELHIRDNPFNSYGVYSCFDWKGLRKIRNYPIICSGTMAAGSVSAFLKFFDYFVHAKFFSTEKCAFDQGALNYVIHAGVLKKNGIKYHVFPPDGPVATCKIGPVMNGTKFCGESNYTFLQSQNSMHEYEVLHQYTKLPFINSEYIRKTFYKEYILDHIKKDAILKVKEIVTFILY</sequence>
<proteinExistence type="predicted"/>
<organism evidence="2 3">
    <name type="scientific">Tritrichomonas musculus</name>
    <dbReference type="NCBI Taxonomy" id="1915356"/>
    <lineage>
        <taxon>Eukaryota</taxon>
        <taxon>Metamonada</taxon>
        <taxon>Parabasalia</taxon>
        <taxon>Tritrichomonadida</taxon>
        <taxon>Tritrichomonadidae</taxon>
        <taxon>Tritrichomonas</taxon>
    </lineage>
</organism>
<accession>A0ABR2HE69</accession>
<name>A0ABR2HE69_9EUKA</name>
<keyword evidence="3" id="KW-1185">Reference proteome</keyword>
<evidence type="ECO:0000256" key="1">
    <source>
        <dbReference type="SAM" id="SignalP"/>
    </source>
</evidence>
<evidence type="ECO:0000313" key="2">
    <source>
        <dbReference type="EMBL" id="KAK8845678.1"/>
    </source>
</evidence>
<comment type="caution">
    <text evidence="2">The sequence shown here is derived from an EMBL/GenBank/DDBJ whole genome shotgun (WGS) entry which is preliminary data.</text>
</comment>
<dbReference type="Proteomes" id="UP001470230">
    <property type="component" value="Unassembled WGS sequence"/>
</dbReference>
<feature type="signal peptide" evidence="1">
    <location>
        <begin position="1"/>
        <end position="18"/>
    </location>
</feature>
<protein>
    <submittedName>
        <fullName evidence="2">Uncharacterized protein</fullName>
    </submittedName>
</protein>
<evidence type="ECO:0000313" key="3">
    <source>
        <dbReference type="Proteomes" id="UP001470230"/>
    </source>
</evidence>